<sequence>MKLASEVSADKLRGGFYSPAGLVQVCLERVSALVTDTDALRVLEPSAGDGAFLRGIAGHPLRERVGDVVAVEILEPEAAACRDSGAALGESLHVHHGSFLDDYVPLAPAFDVVVGNPPFVRFQFVDADERRKAEAVATQLGVTLKGVSNLWIPILLKAISCLRTGGVFAFILPAEFLTGISASMVRDWLLTHTTELQIDLFPPNSFPGVLQEVVVLSGRRLDASAETASLTVFDHSGERPAWSHPVRPGAPTWTNFLLTPAQADAYTGASQLPGCIGLGNAVRFSVATVTGANDFFSVDEATVERYELAPWARPLLPRIRNAPGLVFTQEDHDLIRSGGSKGHLLDFSGTAPDPMAASGPTDYLGLGEQDLLHERYKCRIRSPWYRVPVVAPAELMLSKRSHLFPRVVLNTVSAITTDTIYQGRLTAAYAQRGRAVAASFHNSLTILSAEIEGRSFGGGVLELVPSEVARLRIFVADELAEELDRLDGISRSTDPDKDSLLVEETDRRLAKVVDGLDDSVLATLADARRTLLQRRLDRNRSVAI</sequence>
<evidence type="ECO:0000256" key="5">
    <source>
        <dbReference type="ARBA" id="ARBA00022691"/>
    </source>
</evidence>
<comment type="catalytic activity">
    <reaction evidence="6">
        <text>a 2'-deoxyadenosine in DNA + S-adenosyl-L-methionine = an N(6)-methyl-2'-deoxyadenosine in DNA + S-adenosyl-L-homocysteine + H(+)</text>
        <dbReference type="Rhea" id="RHEA:15197"/>
        <dbReference type="Rhea" id="RHEA-COMP:12418"/>
        <dbReference type="Rhea" id="RHEA-COMP:12419"/>
        <dbReference type="ChEBI" id="CHEBI:15378"/>
        <dbReference type="ChEBI" id="CHEBI:57856"/>
        <dbReference type="ChEBI" id="CHEBI:59789"/>
        <dbReference type="ChEBI" id="CHEBI:90615"/>
        <dbReference type="ChEBI" id="CHEBI:90616"/>
        <dbReference type="EC" id="2.1.1.72"/>
    </reaction>
</comment>
<evidence type="ECO:0000256" key="2">
    <source>
        <dbReference type="ARBA" id="ARBA00011900"/>
    </source>
</evidence>
<feature type="domain" description="Type II methyltransferase M.TaqI-like" evidence="7">
    <location>
        <begin position="109"/>
        <end position="199"/>
    </location>
</feature>
<evidence type="ECO:0000256" key="3">
    <source>
        <dbReference type="ARBA" id="ARBA00022603"/>
    </source>
</evidence>
<gene>
    <name evidence="9" type="ORF">Aca07nite_48250</name>
</gene>
<evidence type="ECO:0000259" key="8">
    <source>
        <dbReference type="Pfam" id="PF22837"/>
    </source>
</evidence>
<dbReference type="PANTHER" id="PTHR33841">
    <property type="entry name" value="DNA METHYLTRANSFERASE YEEA-RELATED"/>
    <property type="match status" value="1"/>
</dbReference>
<accession>A0ABQ3WMY2</accession>
<dbReference type="PANTHER" id="PTHR33841:SF5">
    <property type="entry name" value="DNA METHYLASE (MODIFICATION METHYLASE) (METHYLTRANSFERASE)-RELATED"/>
    <property type="match status" value="1"/>
</dbReference>
<dbReference type="Pfam" id="PF07669">
    <property type="entry name" value="Eco57I"/>
    <property type="match status" value="1"/>
</dbReference>
<dbReference type="InterPro" id="IPR011639">
    <property type="entry name" value="MethylTrfase_TaqI-like_dom"/>
</dbReference>
<dbReference type="RefSeq" id="WP_204297703.1">
    <property type="nucleotide sequence ID" value="NZ_BAAAGQ010000011.1"/>
</dbReference>
<keyword evidence="5" id="KW-0949">S-adenosyl-L-methionine</keyword>
<dbReference type="InterPro" id="IPR002052">
    <property type="entry name" value="DNA_methylase_N6_adenine_CS"/>
</dbReference>
<feature type="domain" description="Type II methyltransferase M.Eco57I C-terminal" evidence="8">
    <location>
        <begin position="252"/>
        <end position="494"/>
    </location>
</feature>
<dbReference type="InterPro" id="IPR054520">
    <property type="entry name" value="M_Eco57I_C"/>
</dbReference>
<evidence type="ECO:0000256" key="6">
    <source>
        <dbReference type="ARBA" id="ARBA00047942"/>
    </source>
</evidence>
<keyword evidence="4" id="KW-0808">Transferase</keyword>
<dbReference type="GO" id="GO:0008168">
    <property type="term" value="F:methyltransferase activity"/>
    <property type="evidence" value="ECO:0007669"/>
    <property type="project" value="UniProtKB-KW"/>
</dbReference>
<dbReference type="CDD" id="cd02440">
    <property type="entry name" value="AdoMet_MTases"/>
    <property type="match status" value="1"/>
</dbReference>
<proteinExistence type="inferred from homology"/>
<evidence type="ECO:0000256" key="1">
    <source>
        <dbReference type="ARBA" id="ARBA00006594"/>
    </source>
</evidence>
<dbReference type="SUPFAM" id="SSF53335">
    <property type="entry name" value="S-adenosyl-L-methionine-dependent methyltransferases"/>
    <property type="match status" value="1"/>
</dbReference>
<protein>
    <recommendedName>
        <fullName evidence="2">site-specific DNA-methyltransferase (adenine-specific)</fullName>
        <ecNumber evidence="2">2.1.1.72</ecNumber>
    </recommendedName>
</protein>
<name>A0ABQ3WMY2_9ACTN</name>
<dbReference type="Pfam" id="PF22837">
    <property type="entry name" value="M_Eco57I_C"/>
    <property type="match status" value="1"/>
</dbReference>
<evidence type="ECO:0000256" key="4">
    <source>
        <dbReference type="ARBA" id="ARBA00022679"/>
    </source>
</evidence>
<evidence type="ECO:0000313" key="9">
    <source>
        <dbReference type="EMBL" id="GID47550.1"/>
    </source>
</evidence>
<dbReference type="EMBL" id="BOMF01000092">
    <property type="protein sequence ID" value="GID47550.1"/>
    <property type="molecule type" value="Genomic_DNA"/>
</dbReference>
<organism evidence="9">
    <name type="scientific">Actinoplanes campanulatus</name>
    <dbReference type="NCBI Taxonomy" id="113559"/>
    <lineage>
        <taxon>Bacteria</taxon>
        <taxon>Bacillati</taxon>
        <taxon>Actinomycetota</taxon>
        <taxon>Actinomycetes</taxon>
        <taxon>Micromonosporales</taxon>
        <taxon>Micromonosporaceae</taxon>
        <taxon>Actinoplanes</taxon>
    </lineage>
</organism>
<dbReference type="EC" id="2.1.1.72" evidence="2"/>
<dbReference type="PRINTS" id="PR00507">
    <property type="entry name" value="N12N6MTFRASE"/>
</dbReference>
<evidence type="ECO:0000259" key="7">
    <source>
        <dbReference type="Pfam" id="PF07669"/>
    </source>
</evidence>
<dbReference type="GO" id="GO:0032259">
    <property type="term" value="P:methylation"/>
    <property type="evidence" value="ECO:0007669"/>
    <property type="project" value="UniProtKB-KW"/>
</dbReference>
<keyword evidence="3 9" id="KW-0489">Methyltransferase</keyword>
<dbReference type="InterPro" id="IPR029063">
    <property type="entry name" value="SAM-dependent_MTases_sf"/>
</dbReference>
<comment type="similarity">
    <text evidence="1">Belongs to the N(4)/N(6)-methyltransferase family.</text>
</comment>
<dbReference type="InterPro" id="IPR050953">
    <property type="entry name" value="N4_N6_ade-DNA_methylase"/>
</dbReference>
<comment type="caution">
    <text evidence="9">The sequence shown here is derived from an EMBL/GenBank/DDBJ whole genome shotgun (WGS) entry which is preliminary data.</text>
</comment>
<dbReference type="Gene3D" id="3.40.50.150">
    <property type="entry name" value="Vaccinia Virus protein VP39"/>
    <property type="match status" value="1"/>
</dbReference>
<reference evidence="9" key="1">
    <citation type="submission" date="2021-01" db="EMBL/GenBank/DDBJ databases">
        <title>Whole genome shotgun sequence of Actinoplanes capillaceus NBRC 16408.</title>
        <authorList>
            <person name="Komaki H."/>
            <person name="Tamura T."/>
        </authorList>
    </citation>
    <scope>NUCLEOTIDE SEQUENCE [LARGE SCALE GENOMIC DNA]</scope>
    <source>
        <strain evidence="9">NBRC 16408</strain>
    </source>
</reference>
<dbReference type="PROSITE" id="PS00092">
    <property type="entry name" value="N6_MTASE"/>
    <property type="match status" value="1"/>
</dbReference>